<evidence type="ECO:0000256" key="5">
    <source>
        <dbReference type="RuleBase" id="RU367124"/>
    </source>
</evidence>
<dbReference type="Pfam" id="PF16810">
    <property type="entry name" value="RXLR"/>
    <property type="match status" value="1"/>
</dbReference>
<dbReference type="InterPro" id="IPR031825">
    <property type="entry name" value="RXLR"/>
</dbReference>
<proteinExistence type="inferred from homology"/>
<keyword evidence="3 5" id="KW-0964">Secreted</keyword>
<comment type="similarity">
    <text evidence="2 5">Belongs to the RxLR effector family.</text>
</comment>
<evidence type="ECO:0000256" key="4">
    <source>
        <dbReference type="ARBA" id="ARBA00022729"/>
    </source>
</evidence>
<evidence type="ECO:0000313" key="7">
    <source>
        <dbReference type="Proteomes" id="UP000693981"/>
    </source>
</evidence>
<comment type="caution">
    <text evidence="6">The sequence shown here is derived from an EMBL/GenBank/DDBJ whole genome shotgun (WGS) entry which is preliminary data.</text>
</comment>
<comment type="function">
    <text evidence="5">Effector that suppresses plant defense responses during pathogen infection.</text>
</comment>
<sequence length="171" mass="18897">MRLHYILLVAVATLVASSDLVSAKTTTAQTKLSVVTDSAPAARQLAGALTLSVADEYGGGANKQSLRSVETTDEDDEERGIFELFKEALAKSKKALIPKKEKTPITKKENALTTNKEEALITKKETSMVTKKKKRTMPMEDALIRSYFVNGRPGDVDDYLKQLKSRKHLRN</sequence>
<reference evidence="6" key="1">
    <citation type="submission" date="2021-02" db="EMBL/GenBank/DDBJ databases">
        <authorList>
            <person name="Palmer J.M."/>
        </authorList>
    </citation>
    <scope>NUCLEOTIDE SEQUENCE</scope>
    <source>
        <strain evidence="6">SCRP23</strain>
    </source>
</reference>
<dbReference type="GO" id="GO:0005576">
    <property type="term" value="C:extracellular region"/>
    <property type="evidence" value="ECO:0007669"/>
    <property type="project" value="UniProtKB-SubCell"/>
</dbReference>
<dbReference type="EMBL" id="JAGDFL010001717">
    <property type="protein sequence ID" value="KAG7375344.1"/>
    <property type="molecule type" value="Genomic_DNA"/>
</dbReference>
<feature type="signal peptide" evidence="5">
    <location>
        <begin position="1"/>
        <end position="23"/>
    </location>
</feature>
<name>A0A8T1V6Z2_9STRA</name>
<feature type="chain" id="PRO_5035960705" description="RxLR effector protein" evidence="5">
    <location>
        <begin position="24"/>
        <end position="171"/>
    </location>
</feature>
<comment type="domain">
    <text evidence="5">The RxLR-dEER motif acts to carry the protein into the host cell cytoplasm through binding to cell surface phosphatidylinositol-3-phosphate.</text>
</comment>
<evidence type="ECO:0000256" key="1">
    <source>
        <dbReference type="ARBA" id="ARBA00004613"/>
    </source>
</evidence>
<keyword evidence="4 5" id="KW-0732">Signal</keyword>
<comment type="subcellular location">
    <subcellularLocation>
        <location evidence="1 5">Secreted</location>
    </subcellularLocation>
</comment>
<dbReference type="AlphaFoldDB" id="A0A8T1V6Z2"/>
<organism evidence="6 7">
    <name type="scientific">Phytophthora boehmeriae</name>
    <dbReference type="NCBI Taxonomy" id="109152"/>
    <lineage>
        <taxon>Eukaryota</taxon>
        <taxon>Sar</taxon>
        <taxon>Stramenopiles</taxon>
        <taxon>Oomycota</taxon>
        <taxon>Peronosporomycetes</taxon>
        <taxon>Peronosporales</taxon>
        <taxon>Peronosporaceae</taxon>
        <taxon>Phytophthora</taxon>
    </lineage>
</organism>
<dbReference type="Proteomes" id="UP000693981">
    <property type="component" value="Unassembled WGS sequence"/>
</dbReference>
<keyword evidence="7" id="KW-1185">Reference proteome</keyword>
<accession>A0A8T1V6Z2</accession>
<evidence type="ECO:0000313" key="6">
    <source>
        <dbReference type="EMBL" id="KAG7375344.1"/>
    </source>
</evidence>
<gene>
    <name evidence="6" type="ORF">PHYBOEH_002783</name>
</gene>
<evidence type="ECO:0000256" key="3">
    <source>
        <dbReference type="ARBA" id="ARBA00022525"/>
    </source>
</evidence>
<evidence type="ECO:0000256" key="2">
    <source>
        <dbReference type="ARBA" id="ARBA00010400"/>
    </source>
</evidence>
<protein>
    <recommendedName>
        <fullName evidence="5">RxLR effector protein</fullName>
    </recommendedName>
</protein>